<keyword evidence="3" id="KW-0012">Acyltransferase</keyword>
<evidence type="ECO:0000313" key="8">
    <source>
        <dbReference type="Proteomes" id="UP001314263"/>
    </source>
</evidence>
<dbReference type="GO" id="GO:0006633">
    <property type="term" value="P:fatty acid biosynthetic process"/>
    <property type="evidence" value="ECO:0007669"/>
    <property type="project" value="InterPro"/>
</dbReference>
<dbReference type="EMBL" id="CAUYUE010000016">
    <property type="protein sequence ID" value="CAK0787072.1"/>
    <property type="molecule type" value="Genomic_DNA"/>
</dbReference>
<name>A0AAV1IK65_9CHLO</name>
<dbReference type="GO" id="GO:0016747">
    <property type="term" value="F:acyltransferase activity, transferring groups other than amino-acyl groups"/>
    <property type="evidence" value="ECO:0007669"/>
    <property type="project" value="InterPro"/>
</dbReference>
<sequence>MDKAGGQVQFSDIKRSFGTMPEALQATLRSAAKTTLRLFCSYGVPLLTIALSAWAAVKYLDVHSVDDVEEVIEHTKHEEITFTLFQLLTAAAAVAAIAAAYFMYKRAASATYLVDFYSFRPPSRLETTRKEIIDGCKLPENNCSPNLINFMEKVMEISGIGDRTYFHDACRRAIHQKLDINMTDAREESELALNVSIQHVLDRTGLKPSQIDGLIINCTAFNPTPSLSAAVVKHFKFKSSIRTVNLSGMGCAASVISVDIARDMLKAHPGSRIIIAGTENILWNMYDGDQKSMLITNCIFRWGGFAALLSNHALDRSRAKYKLQHMVRTHLGSNPDAYDVVIQKEDEQGKVGVKIGRELMNVAAMALKRNITSLGPLVLPVSEQLIFAGNFVARKVLGMKIKPYVPDFTTAFEHFCIHPGGKAVIHEVSKQLKLRPEQSLPMLVPFERYGNTSSSSTWYAWSYVETFQGVKKGDRVWQLAFGSGFKCCSAVWVACKRNNEKHDAWTDTESYA</sequence>
<feature type="domain" description="FAE" evidence="5">
    <location>
        <begin position="106"/>
        <end position="396"/>
    </location>
</feature>
<organism evidence="7 8">
    <name type="scientific">Coccomyxa viridis</name>
    <dbReference type="NCBI Taxonomy" id="1274662"/>
    <lineage>
        <taxon>Eukaryota</taxon>
        <taxon>Viridiplantae</taxon>
        <taxon>Chlorophyta</taxon>
        <taxon>core chlorophytes</taxon>
        <taxon>Trebouxiophyceae</taxon>
        <taxon>Trebouxiophyceae incertae sedis</taxon>
        <taxon>Coccomyxaceae</taxon>
        <taxon>Coccomyxa</taxon>
    </lineage>
</organism>
<keyword evidence="4" id="KW-1133">Transmembrane helix</keyword>
<evidence type="ECO:0000256" key="2">
    <source>
        <dbReference type="ARBA" id="ARBA00022679"/>
    </source>
</evidence>
<comment type="similarity">
    <text evidence="1 3">Belongs to the thiolase-like superfamily. Chalcone/stilbene synthases family.</text>
</comment>
<dbReference type="Pfam" id="PF08392">
    <property type="entry name" value="FAE1_CUT1_RppA"/>
    <property type="match status" value="1"/>
</dbReference>
<gene>
    <name evidence="7" type="ORF">CVIRNUC_010288</name>
</gene>
<dbReference type="AlphaFoldDB" id="A0AAV1IK65"/>
<feature type="transmembrane region" description="Helical" evidence="4">
    <location>
        <begin position="39"/>
        <end position="60"/>
    </location>
</feature>
<keyword evidence="2 3" id="KW-0808">Transferase</keyword>
<dbReference type="Pfam" id="PF08541">
    <property type="entry name" value="ACP_syn_III_C"/>
    <property type="match status" value="1"/>
</dbReference>
<accession>A0AAV1IK65</accession>
<dbReference type="GO" id="GO:0016020">
    <property type="term" value="C:membrane"/>
    <property type="evidence" value="ECO:0007669"/>
    <property type="project" value="InterPro"/>
</dbReference>
<keyword evidence="4" id="KW-0812">Transmembrane</keyword>
<dbReference type="EC" id="2.3.1.-" evidence="3"/>
<keyword evidence="4" id="KW-0472">Membrane</keyword>
<comment type="pathway">
    <text evidence="3">Lipid metabolism; fatty acid biosynthesis.</text>
</comment>
<dbReference type="SUPFAM" id="SSF53901">
    <property type="entry name" value="Thiolase-like"/>
    <property type="match status" value="2"/>
</dbReference>
<feature type="domain" description="Beta-ketoacyl-[acyl-carrier-protein] synthase III C-terminal" evidence="6">
    <location>
        <begin position="413"/>
        <end position="492"/>
    </location>
</feature>
<evidence type="ECO:0000259" key="5">
    <source>
        <dbReference type="Pfam" id="PF08392"/>
    </source>
</evidence>
<dbReference type="PANTHER" id="PTHR31561">
    <property type="entry name" value="3-KETOACYL-COA SYNTHASE"/>
    <property type="match status" value="1"/>
</dbReference>
<dbReference type="InterPro" id="IPR012392">
    <property type="entry name" value="3-ktacl-CoA_syn"/>
</dbReference>
<comment type="caution">
    <text evidence="7">The sequence shown here is derived from an EMBL/GenBank/DDBJ whole genome shotgun (WGS) entry which is preliminary data.</text>
</comment>
<dbReference type="InterPro" id="IPR013601">
    <property type="entry name" value="FAE1_typ3_polyketide_synth"/>
</dbReference>
<evidence type="ECO:0000313" key="7">
    <source>
        <dbReference type="EMBL" id="CAK0787072.1"/>
    </source>
</evidence>
<dbReference type="PIRSF" id="PIRSF036417">
    <property type="entry name" value="3-ktacl-CoA_syn"/>
    <property type="match status" value="1"/>
</dbReference>
<dbReference type="Gene3D" id="3.40.47.10">
    <property type="match status" value="1"/>
</dbReference>
<feature type="transmembrane region" description="Helical" evidence="4">
    <location>
        <begin position="80"/>
        <end position="104"/>
    </location>
</feature>
<dbReference type="CDD" id="cd00831">
    <property type="entry name" value="CHS_like"/>
    <property type="match status" value="1"/>
</dbReference>
<evidence type="ECO:0000256" key="1">
    <source>
        <dbReference type="ARBA" id="ARBA00005531"/>
    </source>
</evidence>
<evidence type="ECO:0000259" key="6">
    <source>
        <dbReference type="Pfam" id="PF08541"/>
    </source>
</evidence>
<reference evidence="7 8" key="1">
    <citation type="submission" date="2023-10" db="EMBL/GenBank/DDBJ databases">
        <authorList>
            <person name="Maclean D."/>
            <person name="Macfadyen A."/>
        </authorList>
    </citation>
    <scope>NUCLEOTIDE SEQUENCE [LARGE SCALE GENOMIC DNA]</scope>
</reference>
<proteinExistence type="inferred from homology"/>
<dbReference type="InterPro" id="IPR013747">
    <property type="entry name" value="ACP_syn_III_C"/>
</dbReference>
<keyword evidence="8" id="KW-1185">Reference proteome</keyword>
<dbReference type="Proteomes" id="UP001314263">
    <property type="component" value="Unassembled WGS sequence"/>
</dbReference>
<evidence type="ECO:0000256" key="4">
    <source>
        <dbReference type="SAM" id="Phobius"/>
    </source>
</evidence>
<protein>
    <recommendedName>
        <fullName evidence="3">3-ketoacyl-CoA synthase</fullName>
        <ecNumber evidence="3">2.3.1.-</ecNumber>
    </recommendedName>
</protein>
<dbReference type="InterPro" id="IPR016039">
    <property type="entry name" value="Thiolase-like"/>
</dbReference>
<evidence type="ECO:0000256" key="3">
    <source>
        <dbReference type="PIRNR" id="PIRNR036417"/>
    </source>
</evidence>